<comment type="caution">
    <text evidence="13">The sequence shown here is derived from an EMBL/GenBank/DDBJ whole genome shotgun (WGS) entry which is preliminary data.</text>
</comment>
<evidence type="ECO:0000256" key="8">
    <source>
        <dbReference type="ARBA" id="ARBA00047899"/>
    </source>
</evidence>
<reference evidence="13 14" key="1">
    <citation type="submission" date="2014-02" db="EMBL/GenBank/DDBJ databases">
        <title>The genome sequence of the entomopathogenic fungus Metarhizium robertsii ARSEF 2575.</title>
        <authorList>
            <person name="Giuliano Garisto Donzelli B."/>
            <person name="Roe B.A."/>
            <person name="Macmil S.L."/>
            <person name="Krasnoff S.B."/>
            <person name="Gibson D.M."/>
        </authorList>
    </citation>
    <scope>NUCLEOTIDE SEQUENCE [LARGE SCALE GENOMIC DNA]</scope>
    <source>
        <strain evidence="13 14">ARSEF 2575</strain>
    </source>
</reference>
<keyword evidence="6 13" id="KW-0418">Kinase</keyword>
<evidence type="ECO:0000313" key="13">
    <source>
        <dbReference type="EMBL" id="EXU99280.1"/>
    </source>
</evidence>
<dbReference type="eggNOG" id="KOG0201">
    <property type="taxonomic scope" value="Eukaryota"/>
</dbReference>
<evidence type="ECO:0000256" key="4">
    <source>
        <dbReference type="ARBA" id="ARBA00022679"/>
    </source>
</evidence>
<evidence type="ECO:0000256" key="10">
    <source>
        <dbReference type="PROSITE-ProRule" id="PRU10141"/>
    </source>
</evidence>
<evidence type="ECO:0000256" key="3">
    <source>
        <dbReference type="ARBA" id="ARBA00022527"/>
    </source>
</evidence>
<dbReference type="InterPro" id="IPR000719">
    <property type="entry name" value="Prot_kinase_dom"/>
</dbReference>
<dbReference type="Proteomes" id="UP000030151">
    <property type="component" value="Unassembled WGS sequence"/>
</dbReference>
<dbReference type="PANTHER" id="PTHR48012">
    <property type="entry name" value="STERILE20-LIKE KINASE, ISOFORM B-RELATED"/>
    <property type="match status" value="1"/>
</dbReference>
<dbReference type="InterPro" id="IPR011009">
    <property type="entry name" value="Kinase-like_dom_sf"/>
</dbReference>
<evidence type="ECO:0000256" key="2">
    <source>
        <dbReference type="ARBA" id="ARBA00012513"/>
    </source>
</evidence>
<proteinExistence type="inferred from homology"/>
<evidence type="ECO:0000256" key="5">
    <source>
        <dbReference type="ARBA" id="ARBA00022741"/>
    </source>
</evidence>
<keyword evidence="5 10" id="KW-0547">Nucleotide-binding</keyword>
<dbReference type="InterPro" id="IPR008271">
    <property type="entry name" value="Ser/Thr_kinase_AS"/>
</dbReference>
<organism evidence="13 14">
    <name type="scientific">Metarhizium robertsii</name>
    <dbReference type="NCBI Taxonomy" id="568076"/>
    <lineage>
        <taxon>Eukaryota</taxon>
        <taxon>Fungi</taxon>
        <taxon>Dikarya</taxon>
        <taxon>Ascomycota</taxon>
        <taxon>Pezizomycotina</taxon>
        <taxon>Sordariomycetes</taxon>
        <taxon>Hypocreomycetidae</taxon>
        <taxon>Hypocreales</taxon>
        <taxon>Clavicipitaceae</taxon>
        <taxon>Metarhizium</taxon>
    </lineage>
</organism>
<dbReference type="EC" id="2.7.11.1" evidence="2"/>
<dbReference type="HOGENOM" id="CLU_007561_0_1_1"/>
<dbReference type="InterPro" id="IPR050629">
    <property type="entry name" value="STE20/SPS1-PAK"/>
</dbReference>
<accession>A0A014QXF9</accession>
<feature type="binding site" evidence="10">
    <location>
        <position position="74"/>
    </location>
    <ligand>
        <name>ATP</name>
        <dbReference type="ChEBI" id="CHEBI:30616"/>
    </ligand>
</feature>
<dbReference type="PROSITE" id="PS50011">
    <property type="entry name" value="PROTEIN_KINASE_DOM"/>
    <property type="match status" value="1"/>
</dbReference>
<dbReference type="EMBL" id="JELW01000020">
    <property type="protein sequence ID" value="EXU99280.1"/>
    <property type="molecule type" value="Genomic_DNA"/>
</dbReference>
<evidence type="ECO:0000256" key="6">
    <source>
        <dbReference type="ARBA" id="ARBA00022777"/>
    </source>
</evidence>
<sequence length="713" mass="78212">MTTLTAQVGATDSSRNNMSAVEDARRTQSYIAAECANDGTEPPPYELLVLIGKGSFGRVYKARGLNSGRLVAVKIISIEEGDSIRPGGTDTFADILKEVNTLKLLNDRGAKNINRILDAHLVGQSVWMITEYCAGGSVATLMRPTRGLPEKWIIPILREVAEAVYWVHSHGVIHRDIKCANVLITDIGGVQLCDFGVAGIIETKFDKRSTVTGTLQWMAPELFDSSISYGIEVDIWAFGSMAYEVATGLPPNATGLVDMTNFGSFLKHNCPRLEGDQYSPQLRDFVACCMVQDPARRPSIEQVQAHPYIFNTTSKFPTSSLSQLVNAYRLWEMQGGSRLSLLSAGGAQGPANISFPSPLNEEWTFDALDEASLEYNSSDGHTVRNAYGPAVDFPWQPQKQPGRRRQPNMKPLMVPLEQVFDHDFTINYDDNARAFYAQHIQLPINDLPLRDDLDSSTVRESLIDLDASFDGNDLSQVVGMGTVRGDHLPVPDEVYHPTRRLTRDWKFPLMSPTCTSLDDAEDPEENAACDINTRDVFMSQSISSTQSNRASAVSLIDLDASIPDESRILTRPSTAGSDNTSTGSDIEKTPFELEQHVLNATLSSPTVREPSIYVSDDSGFEVSHVPDDGYPKDQHVGLSDQISVQTQPSLDQGPRCPQHSGPVIPAPPSSGAMLGTSTPEELKGELQRLVWSLGEHLQFTSDTLARLPTKRVV</sequence>
<comment type="catalytic activity">
    <reaction evidence="8">
        <text>L-threonyl-[protein] + ATP = O-phospho-L-threonyl-[protein] + ADP + H(+)</text>
        <dbReference type="Rhea" id="RHEA:46608"/>
        <dbReference type="Rhea" id="RHEA-COMP:11060"/>
        <dbReference type="Rhea" id="RHEA-COMP:11605"/>
        <dbReference type="ChEBI" id="CHEBI:15378"/>
        <dbReference type="ChEBI" id="CHEBI:30013"/>
        <dbReference type="ChEBI" id="CHEBI:30616"/>
        <dbReference type="ChEBI" id="CHEBI:61977"/>
        <dbReference type="ChEBI" id="CHEBI:456216"/>
        <dbReference type="EC" id="2.7.11.1"/>
    </reaction>
</comment>
<keyword evidence="4" id="KW-0808">Transferase</keyword>
<dbReference type="GO" id="GO:0005524">
    <property type="term" value="F:ATP binding"/>
    <property type="evidence" value="ECO:0007669"/>
    <property type="project" value="UniProtKB-UniRule"/>
</dbReference>
<evidence type="ECO:0000256" key="1">
    <source>
        <dbReference type="ARBA" id="ARBA00008874"/>
    </source>
</evidence>
<protein>
    <recommendedName>
        <fullName evidence="2">non-specific serine/threonine protein kinase</fullName>
        <ecNumber evidence="2">2.7.11.1</ecNumber>
    </recommendedName>
</protein>
<comment type="catalytic activity">
    <reaction evidence="9">
        <text>L-seryl-[protein] + ATP = O-phospho-L-seryl-[protein] + ADP + H(+)</text>
        <dbReference type="Rhea" id="RHEA:17989"/>
        <dbReference type="Rhea" id="RHEA-COMP:9863"/>
        <dbReference type="Rhea" id="RHEA-COMP:11604"/>
        <dbReference type="ChEBI" id="CHEBI:15378"/>
        <dbReference type="ChEBI" id="CHEBI:29999"/>
        <dbReference type="ChEBI" id="CHEBI:30616"/>
        <dbReference type="ChEBI" id="CHEBI:83421"/>
        <dbReference type="ChEBI" id="CHEBI:456216"/>
        <dbReference type="EC" id="2.7.11.1"/>
    </reaction>
</comment>
<evidence type="ECO:0000259" key="12">
    <source>
        <dbReference type="PROSITE" id="PS50011"/>
    </source>
</evidence>
<evidence type="ECO:0000256" key="7">
    <source>
        <dbReference type="ARBA" id="ARBA00022840"/>
    </source>
</evidence>
<dbReference type="GO" id="GO:0004674">
    <property type="term" value="F:protein serine/threonine kinase activity"/>
    <property type="evidence" value="ECO:0007669"/>
    <property type="project" value="UniProtKB-KW"/>
</dbReference>
<dbReference type="Gene3D" id="1.10.510.10">
    <property type="entry name" value="Transferase(Phosphotransferase) domain 1"/>
    <property type="match status" value="1"/>
</dbReference>
<dbReference type="GO" id="GO:0005737">
    <property type="term" value="C:cytoplasm"/>
    <property type="evidence" value="ECO:0007669"/>
    <property type="project" value="TreeGrafter"/>
</dbReference>
<dbReference type="SUPFAM" id="SSF56112">
    <property type="entry name" value="Protein kinase-like (PK-like)"/>
    <property type="match status" value="1"/>
</dbReference>
<comment type="similarity">
    <text evidence="1">Belongs to the protein kinase superfamily. STE Ser/Thr protein kinase family. STE20 subfamily.</text>
</comment>
<dbReference type="PROSITE" id="PS00108">
    <property type="entry name" value="PROTEIN_KINASE_ST"/>
    <property type="match status" value="1"/>
</dbReference>
<dbReference type="InterPro" id="IPR017441">
    <property type="entry name" value="Protein_kinase_ATP_BS"/>
</dbReference>
<keyword evidence="7 10" id="KW-0067">ATP-binding</keyword>
<dbReference type="PANTHER" id="PTHR48012:SF10">
    <property type="entry name" value="FI20177P1"/>
    <property type="match status" value="1"/>
</dbReference>
<feature type="domain" description="Protein kinase" evidence="12">
    <location>
        <begin position="45"/>
        <end position="309"/>
    </location>
</feature>
<keyword evidence="3 13" id="KW-0723">Serine/threonine-protein kinase</keyword>
<gene>
    <name evidence="13" type="ORF">X797_007710</name>
</gene>
<dbReference type="PROSITE" id="PS00107">
    <property type="entry name" value="PROTEIN_KINASE_ATP"/>
    <property type="match status" value="1"/>
</dbReference>
<evidence type="ECO:0000256" key="11">
    <source>
        <dbReference type="SAM" id="MobiDB-lite"/>
    </source>
</evidence>
<dbReference type="OrthoDB" id="248923at2759"/>
<feature type="compositionally biased region" description="Polar residues" evidence="11">
    <location>
        <begin position="1"/>
        <end position="19"/>
    </location>
</feature>
<evidence type="ECO:0000313" key="14">
    <source>
        <dbReference type="Proteomes" id="UP000030151"/>
    </source>
</evidence>
<dbReference type="AlphaFoldDB" id="A0A014QXF9"/>
<feature type="region of interest" description="Disordered" evidence="11">
    <location>
        <begin position="1"/>
        <end position="21"/>
    </location>
</feature>
<name>A0A014QXF9_9HYPO</name>
<dbReference type="Pfam" id="PF00069">
    <property type="entry name" value="Pkinase"/>
    <property type="match status" value="1"/>
</dbReference>
<evidence type="ECO:0000256" key="9">
    <source>
        <dbReference type="ARBA" id="ARBA00048679"/>
    </source>
</evidence>
<dbReference type="SMART" id="SM00220">
    <property type="entry name" value="S_TKc"/>
    <property type="match status" value="1"/>
</dbReference>